<dbReference type="PROSITE" id="PS00027">
    <property type="entry name" value="HOMEOBOX_1"/>
    <property type="match status" value="1"/>
</dbReference>
<dbReference type="EMBL" id="ML002208">
    <property type="protein sequence ID" value="RKP40460.1"/>
    <property type="molecule type" value="Genomic_DNA"/>
</dbReference>
<dbReference type="InterPro" id="IPR001356">
    <property type="entry name" value="HD"/>
</dbReference>
<dbReference type="GO" id="GO:0005634">
    <property type="term" value="C:nucleus"/>
    <property type="evidence" value="ECO:0007669"/>
    <property type="project" value="UniProtKB-SubCell"/>
</dbReference>
<feature type="non-terminal residue" evidence="8">
    <location>
        <position position="1"/>
    </location>
</feature>
<evidence type="ECO:0000313" key="8">
    <source>
        <dbReference type="EMBL" id="RKP40460.1"/>
    </source>
</evidence>
<evidence type="ECO:0000256" key="5">
    <source>
        <dbReference type="PROSITE-ProRule" id="PRU00108"/>
    </source>
</evidence>
<dbReference type="PANTHER" id="PTHR24324:SF5">
    <property type="entry name" value="HEMATOPOIETICALLY-EXPRESSED HOMEOBOX PROTEIN HHEX"/>
    <property type="match status" value="1"/>
</dbReference>
<dbReference type="GO" id="GO:0000978">
    <property type="term" value="F:RNA polymerase II cis-regulatory region sequence-specific DNA binding"/>
    <property type="evidence" value="ECO:0007669"/>
    <property type="project" value="TreeGrafter"/>
</dbReference>
<evidence type="ECO:0000259" key="7">
    <source>
        <dbReference type="PROSITE" id="PS50071"/>
    </source>
</evidence>
<evidence type="ECO:0000313" key="9">
    <source>
        <dbReference type="Proteomes" id="UP000268162"/>
    </source>
</evidence>
<evidence type="ECO:0000256" key="2">
    <source>
        <dbReference type="ARBA" id="ARBA00023125"/>
    </source>
</evidence>
<dbReference type="STRING" id="215637.A0A4Q0A5E6"/>
<comment type="subcellular location">
    <subcellularLocation>
        <location evidence="1 5 6">Nucleus</location>
    </subcellularLocation>
</comment>
<dbReference type="Pfam" id="PF00046">
    <property type="entry name" value="Homeodomain"/>
    <property type="match status" value="1"/>
</dbReference>
<sequence length="61" mass="7180">KQKRHRLKEKEQAVLDAAFRDNPMPTKAIKLRLAHQLGIGPRYIQIWFQNKRQSAKKKAEA</sequence>
<dbReference type="PANTHER" id="PTHR24324">
    <property type="entry name" value="HOMEOBOX PROTEIN HHEX"/>
    <property type="match status" value="1"/>
</dbReference>
<gene>
    <name evidence="8" type="ORF">BJ085DRAFT_1471</name>
</gene>
<dbReference type="Gene3D" id="1.10.10.60">
    <property type="entry name" value="Homeodomain-like"/>
    <property type="match status" value="1"/>
</dbReference>
<dbReference type="SMART" id="SM00389">
    <property type="entry name" value="HOX"/>
    <property type="match status" value="1"/>
</dbReference>
<protein>
    <recommendedName>
        <fullName evidence="7">Homeobox domain-containing protein</fullName>
    </recommendedName>
</protein>
<dbReference type="GO" id="GO:0000981">
    <property type="term" value="F:DNA-binding transcription factor activity, RNA polymerase II-specific"/>
    <property type="evidence" value="ECO:0007669"/>
    <property type="project" value="InterPro"/>
</dbReference>
<dbReference type="GO" id="GO:0030154">
    <property type="term" value="P:cell differentiation"/>
    <property type="evidence" value="ECO:0007669"/>
    <property type="project" value="TreeGrafter"/>
</dbReference>
<evidence type="ECO:0000256" key="6">
    <source>
        <dbReference type="RuleBase" id="RU000682"/>
    </source>
</evidence>
<evidence type="ECO:0000256" key="1">
    <source>
        <dbReference type="ARBA" id="ARBA00004123"/>
    </source>
</evidence>
<organism evidence="8 9">
    <name type="scientific">Dimargaris cristalligena</name>
    <dbReference type="NCBI Taxonomy" id="215637"/>
    <lineage>
        <taxon>Eukaryota</taxon>
        <taxon>Fungi</taxon>
        <taxon>Fungi incertae sedis</taxon>
        <taxon>Zoopagomycota</taxon>
        <taxon>Kickxellomycotina</taxon>
        <taxon>Dimargaritomycetes</taxon>
        <taxon>Dimargaritales</taxon>
        <taxon>Dimargaritaceae</taxon>
        <taxon>Dimargaris</taxon>
    </lineage>
</organism>
<proteinExistence type="predicted"/>
<feature type="DNA-binding region" description="Homeobox" evidence="5">
    <location>
        <begin position="3"/>
        <end position="59"/>
    </location>
</feature>
<keyword evidence="3 5" id="KW-0371">Homeobox</keyword>
<feature type="non-terminal residue" evidence="8">
    <location>
        <position position="61"/>
    </location>
</feature>
<evidence type="ECO:0000256" key="3">
    <source>
        <dbReference type="ARBA" id="ARBA00023155"/>
    </source>
</evidence>
<keyword evidence="4 5" id="KW-0539">Nucleus</keyword>
<dbReference type="InterPro" id="IPR009057">
    <property type="entry name" value="Homeodomain-like_sf"/>
</dbReference>
<dbReference type="AlphaFoldDB" id="A0A4Q0A5E6"/>
<keyword evidence="9" id="KW-1185">Reference proteome</keyword>
<dbReference type="Proteomes" id="UP000268162">
    <property type="component" value="Unassembled WGS sequence"/>
</dbReference>
<evidence type="ECO:0000256" key="4">
    <source>
        <dbReference type="ARBA" id="ARBA00023242"/>
    </source>
</evidence>
<dbReference type="PROSITE" id="PS50071">
    <property type="entry name" value="HOMEOBOX_2"/>
    <property type="match status" value="1"/>
</dbReference>
<accession>A0A4Q0A5E6</accession>
<feature type="domain" description="Homeobox" evidence="7">
    <location>
        <begin position="1"/>
        <end position="58"/>
    </location>
</feature>
<dbReference type="InterPro" id="IPR017970">
    <property type="entry name" value="Homeobox_CS"/>
</dbReference>
<keyword evidence="2 5" id="KW-0238">DNA-binding</keyword>
<dbReference type="CDD" id="cd00086">
    <property type="entry name" value="homeodomain"/>
    <property type="match status" value="1"/>
</dbReference>
<name>A0A4Q0A5E6_9FUNG</name>
<reference evidence="9" key="1">
    <citation type="journal article" date="2018" name="Nat. Microbiol.">
        <title>Leveraging single-cell genomics to expand the fungal tree of life.</title>
        <authorList>
            <person name="Ahrendt S.R."/>
            <person name="Quandt C.A."/>
            <person name="Ciobanu D."/>
            <person name="Clum A."/>
            <person name="Salamov A."/>
            <person name="Andreopoulos B."/>
            <person name="Cheng J.F."/>
            <person name="Woyke T."/>
            <person name="Pelin A."/>
            <person name="Henrissat B."/>
            <person name="Reynolds N.K."/>
            <person name="Benny G.L."/>
            <person name="Smith M.E."/>
            <person name="James T.Y."/>
            <person name="Grigoriev I.V."/>
        </authorList>
    </citation>
    <scope>NUCLEOTIDE SEQUENCE [LARGE SCALE GENOMIC DNA]</scope>
    <source>
        <strain evidence="9">RSA 468</strain>
    </source>
</reference>
<dbReference type="InterPro" id="IPR051000">
    <property type="entry name" value="Homeobox_DNA-bind_prot"/>
</dbReference>
<dbReference type="SUPFAM" id="SSF46689">
    <property type="entry name" value="Homeodomain-like"/>
    <property type="match status" value="1"/>
</dbReference>